<dbReference type="SUPFAM" id="SSF55797">
    <property type="entry name" value="PR-1-like"/>
    <property type="match status" value="1"/>
</dbReference>
<dbReference type="Pfam" id="PF00188">
    <property type="entry name" value="CAP"/>
    <property type="match status" value="1"/>
</dbReference>
<evidence type="ECO:0000313" key="2">
    <source>
        <dbReference type="EMBL" id="CAD5224492.1"/>
    </source>
</evidence>
<dbReference type="CDD" id="cd05382">
    <property type="entry name" value="CAP_GAPR1-like"/>
    <property type="match status" value="1"/>
</dbReference>
<dbReference type="InterPro" id="IPR014044">
    <property type="entry name" value="CAP_dom"/>
</dbReference>
<evidence type="ECO:0000259" key="1">
    <source>
        <dbReference type="SMART" id="SM00198"/>
    </source>
</evidence>
<organism evidence="2 3">
    <name type="scientific">Bursaphelenchus okinawaensis</name>
    <dbReference type="NCBI Taxonomy" id="465554"/>
    <lineage>
        <taxon>Eukaryota</taxon>
        <taxon>Metazoa</taxon>
        <taxon>Ecdysozoa</taxon>
        <taxon>Nematoda</taxon>
        <taxon>Chromadorea</taxon>
        <taxon>Rhabditida</taxon>
        <taxon>Tylenchina</taxon>
        <taxon>Tylenchomorpha</taxon>
        <taxon>Aphelenchoidea</taxon>
        <taxon>Aphelenchoididae</taxon>
        <taxon>Bursaphelenchus</taxon>
    </lineage>
</organism>
<dbReference type="AlphaFoldDB" id="A0A811L9V8"/>
<dbReference type="Proteomes" id="UP000783686">
    <property type="component" value="Unassembled WGS sequence"/>
</dbReference>
<proteinExistence type="predicted"/>
<dbReference type="OrthoDB" id="337038at2759"/>
<comment type="caution">
    <text evidence="2">The sequence shown here is derived from an EMBL/GenBank/DDBJ whole genome shotgun (WGS) entry which is preliminary data.</text>
</comment>
<dbReference type="Gene3D" id="3.40.33.10">
    <property type="entry name" value="CAP"/>
    <property type="match status" value="1"/>
</dbReference>
<dbReference type="InterPro" id="IPR002413">
    <property type="entry name" value="V5_allergen-like"/>
</dbReference>
<dbReference type="FunFam" id="3.40.33.10:FF:000010">
    <property type="entry name" value="Predicted protein"/>
    <property type="match status" value="1"/>
</dbReference>
<dbReference type="InterPro" id="IPR034113">
    <property type="entry name" value="SCP_GAPR1-like"/>
</dbReference>
<reference evidence="2" key="1">
    <citation type="submission" date="2020-09" db="EMBL/GenBank/DDBJ databases">
        <authorList>
            <person name="Kikuchi T."/>
        </authorList>
    </citation>
    <scope>NUCLEOTIDE SEQUENCE</scope>
    <source>
        <strain evidence="2">SH1</strain>
    </source>
</reference>
<dbReference type="SMART" id="SM00198">
    <property type="entry name" value="SCP"/>
    <property type="match status" value="1"/>
</dbReference>
<keyword evidence="3" id="KW-1185">Reference proteome</keyword>
<name>A0A811L9V8_9BILA</name>
<sequence>MLAIFVPVKKKKAGGSEDALRPHRVRGFWLEKNDTACHLFKAVQLIKTATFLGPFREGEDSTDVIQAGTSNGGAHIAPSKTFDATRSCRIEECHSFMDATSSAGAENARADPELDRAMMQTITDVKYVKRRPKFTAVVDANFQRQCIEAHNLVREKYGSSALIWSQELADLAKSWATSLADRGRVMYPELPGIGENIHLVIHETGDHLTTGSEIVAEWAKEAENFDFENPHWSIKCKNFTQLIWQSSVELGVARHWNTTKNCLAIVAFYRPGGNSNTPGEFAHNLPARHAVPADARSATQLESIQHSMNRCDLSDVTFRSDPPRR</sequence>
<dbReference type="PRINTS" id="PR00838">
    <property type="entry name" value="V5ALLERGEN"/>
</dbReference>
<dbReference type="InterPro" id="IPR035940">
    <property type="entry name" value="CAP_sf"/>
</dbReference>
<dbReference type="PRINTS" id="PR00837">
    <property type="entry name" value="V5TPXLIKE"/>
</dbReference>
<dbReference type="PANTHER" id="PTHR10334">
    <property type="entry name" value="CYSTEINE-RICH SECRETORY PROTEIN-RELATED"/>
    <property type="match status" value="1"/>
</dbReference>
<dbReference type="Proteomes" id="UP000614601">
    <property type="component" value="Unassembled WGS sequence"/>
</dbReference>
<dbReference type="EMBL" id="CAJFCW020000005">
    <property type="protein sequence ID" value="CAG9119900.1"/>
    <property type="molecule type" value="Genomic_DNA"/>
</dbReference>
<dbReference type="InterPro" id="IPR001283">
    <property type="entry name" value="CRISP-related"/>
</dbReference>
<accession>A0A811L9V8</accession>
<protein>
    <recommendedName>
        <fullName evidence="1">SCP domain-containing protein</fullName>
    </recommendedName>
</protein>
<feature type="domain" description="SCP" evidence="1">
    <location>
        <begin position="141"/>
        <end position="277"/>
    </location>
</feature>
<gene>
    <name evidence="2" type="ORF">BOKJ2_LOCUS11106</name>
</gene>
<evidence type="ECO:0000313" key="3">
    <source>
        <dbReference type="Proteomes" id="UP000614601"/>
    </source>
</evidence>
<dbReference type="EMBL" id="CAJFDH010000005">
    <property type="protein sequence ID" value="CAD5224492.1"/>
    <property type="molecule type" value="Genomic_DNA"/>
</dbReference>